<evidence type="ECO:0000256" key="1">
    <source>
        <dbReference type="SAM" id="MobiDB-lite"/>
    </source>
</evidence>
<evidence type="ECO:0000313" key="2">
    <source>
        <dbReference type="EMBL" id="KAK0507390.1"/>
    </source>
</evidence>
<keyword evidence="3" id="KW-1185">Reference proteome</keyword>
<dbReference type="EMBL" id="JAFEKC020000024">
    <property type="protein sequence ID" value="KAK0507390.1"/>
    <property type="molecule type" value="Genomic_DNA"/>
</dbReference>
<evidence type="ECO:0000313" key="3">
    <source>
        <dbReference type="Proteomes" id="UP001166286"/>
    </source>
</evidence>
<reference evidence="2" key="1">
    <citation type="submission" date="2023-03" db="EMBL/GenBank/DDBJ databases">
        <title>Complete genome of Cladonia borealis.</title>
        <authorList>
            <person name="Park H."/>
        </authorList>
    </citation>
    <scope>NUCLEOTIDE SEQUENCE</scope>
    <source>
        <strain evidence="2">ANT050790</strain>
    </source>
</reference>
<comment type="caution">
    <text evidence="2">The sequence shown here is derived from an EMBL/GenBank/DDBJ whole genome shotgun (WGS) entry which is preliminary data.</text>
</comment>
<proteinExistence type="predicted"/>
<organism evidence="2 3">
    <name type="scientific">Cladonia borealis</name>
    <dbReference type="NCBI Taxonomy" id="184061"/>
    <lineage>
        <taxon>Eukaryota</taxon>
        <taxon>Fungi</taxon>
        <taxon>Dikarya</taxon>
        <taxon>Ascomycota</taxon>
        <taxon>Pezizomycotina</taxon>
        <taxon>Lecanoromycetes</taxon>
        <taxon>OSLEUM clade</taxon>
        <taxon>Lecanoromycetidae</taxon>
        <taxon>Lecanorales</taxon>
        <taxon>Lecanorineae</taxon>
        <taxon>Cladoniaceae</taxon>
        <taxon>Cladonia</taxon>
    </lineage>
</organism>
<accession>A0AA39V637</accession>
<protein>
    <submittedName>
        <fullName evidence="2">Uncharacterized protein</fullName>
    </submittedName>
</protein>
<sequence>MTVYDPFGAVGSSFEPFADSPTSSTTAPNTTIPNPSAQLNQLPIHMHFNPTQSHPPHQEHHHRTLTQNPPKISLDPSIRDDTKDPFPTPKELQHAYQTAEEHSAFAEEKSCNSSTSMSKLPHSHTENTPPQPHHHADTAAQIQSSLSTNNDAAVPISINDALFVDEKTEEIATRDPRMSSAEVKTRFLTEEQLREAKQENESGECEAGKADAGDERGYGARNGGEPRGDIWTGGSKIGESVSGTEE</sequence>
<feature type="compositionally biased region" description="Low complexity" evidence="1">
    <location>
        <begin position="20"/>
        <end position="37"/>
    </location>
</feature>
<feature type="region of interest" description="Disordered" evidence="1">
    <location>
        <begin position="1"/>
        <end position="140"/>
    </location>
</feature>
<dbReference type="AlphaFoldDB" id="A0AA39V637"/>
<feature type="compositionally biased region" description="Basic and acidic residues" evidence="1">
    <location>
        <begin position="99"/>
        <end position="110"/>
    </location>
</feature>
<dbReference type="Proteomes" id="UP001166286">
    <property type="component" value="Unassembled WGS sequence"/>
</dbReference>
<feature type="compositionally biased region" description="Basic and acidic residues" evidence="1">
    <location>
        <begin position="194"/>
        <end position="228"/>
    </location>
</feature>
<name>A0AA39V637_9LECA</name>
<feature type="region of interest" description="Disordered" evidence="1">
    <location>
        <begin position="194"/>
        <end position="246"/>
    </location>
</feature>
<gene>
    <name evidence="2" type="ORF">JMJ35_010428</name>
</gene>